<evidence type="ECO:0008006" key="12">
    <source>
        <dbReference type="Google" id="ProtNLM"/>
    </source>
</evidence>
<gene>
    <name evidence="11" type="ORF">g.29070</name>
</gene>
<evidence type="ECO:0000256" key="1">
    <source>
        <dbReference type="ARBA" id="ARBA00004225"/>
    </source>
</evidence>
<accession>A0A1B6DDJ7</accession>
<dbReference type="InterPro" id="IPR018108">
    <property type="entry name" value="MCP_transmembrane"/>
</dbReference>
<organism evidence="11">
    <name type="scientific">Clastoptera arizonana</name>
    <name type="common">Arizona spittle bug</name>
    <dbReference type="NCBI Taxonomy" id="38151"/>
    <lineage>
        <taxon>Eukaryota</taxon>
        <taxon>Metazoa</taxon>
        <taxon>Ecdysozoa</taxon>
        <taxon>Arthropoda</taxon>
        <taxon>Hexapoda</taxon>
        <taxon>Insecta</taxon>
        <taxon>Pterygota</taxon>
        <taxon>Neoptera</taxon>
        <taxon>Paraneoptera</taxon>
        <taxon>Hemiptera</taxon>
        <taxon>Auchenorrhyncha</taxon>
        <taxon>Cercopoidea</taxon>
        <taxon>Clastopteridae</taxon>
        <taxon>Clastoptera</taxon>
    </lineage>
</organism>
<keyword evidence="3 10" id="KW-0813">Transport</keyword>
<dbReference type="PANTHER" id="PTHR45624">
    <property type="entry name" value="MITOCHONDRIAL BASIC AMINO ACIDS TRANSPORTER-RELATED"/>
    <property type="match status" value="1"/>
</dbReference>
<feature type="non-terminal residue" evidence="11">
    <location>
        <position position="231"/>
    </location>
</feature>
<comment type="subcellular location">
    <subcellularLocation>
        <location evidence="1">Mitochondrion membrane</location>
        <topology evidence="1">Multi-pass membrane protein</topology>
    </subcellularLocation>
</comment>
<dbReference type="Pfam" id="PF00153">
    <property type="entry name" value="Mito_carr"/>
    <property type="match status" value="2"/>
</dbReference>
<evidence type="ECO:0000256" key="4">
    <source>
        <dbReference type="ARBA" id="ARBA00022692"/>
    </source>
</evidence>
<evidence type="ECO:0000256" key="6">
    <source>
        <dbReference type="ARBA" id="ARBA00022989"/>
    </source>
</evidence>
<dbReference type="EMBL" id="GEDC01013517">
    <property type="protein sequence ID" value="JAS23781.1"/>
    <property type="molecule type" value="Transcribed_RNA"/>
</dbReference>
<evidence type="ECO:0000256" key="10">
    <source>
        <dbReference type="RuleBase" id="RU000488"/>
    </source>
</evidence>
<name>A0A1B6DDJ7_9HEMI</name>
<keyword evidence="7" id="KW-0496">Mitochondrion</keyword>
<evidence type="ECO:0000256" key="2">
    <source>
        <dbReference type="ARBA" id="ARBA00006375"/>
    </source>
</evidence>
<sequence length="231" mass="25320">MTGEVPTISACDFAAGWASGICGLVVGHPLDTIKVRQQILGKINPLKIAISTFKHEGIVGFYKGMMFPLLTAGTLNSIFFGIYGNTLRVLQAARNEPVGRKLCCEGGPAYPNYHWDVYYAGCAGGAATVLLSTPIELVKTQLQSQVGDKKLKGVILRARDYTGPWDCLRDIYRSDGLRGCFRGLIPMLWRDTYSFGLYILTYEHVICLLRDPVYHGPDSSVFYQVLAGSAA</sequence>
<keyword evidence="4 9" id="KW-0812">Transmembrane</keyword>
<dbReference type="PANTHER" id="PTHR45624:SF1">
    <property type="entry name" value="SD08189P"/>
    <property type="match status" value="1"/>
</dbReference>
<evidence type="ECO:0000256" key="5">
    <source>
        <dbReference type="ARBA" id="ARBA00022737"/>
    </source>
</evidence>
<evidence type="ECO:0000256" key="9">
    <source>
        <dbReference type="PROSITE-ProRule" id="PRU00282"/>
    </source>
</evidence>
<evidence type="ECO:0000313" key="11">
    <source>
        <dbReference type="EMBL" id="JAS23781.1"/>
    </source>
</evidence>
<dbReference type="GO" id="GO:0031966">
    <property type="term" value="C:mitochondrial membrane"/>
    <property type="evidence" value="ECO:0007669"/>
    <property type="project" value="UniProtKB-SubCell"/>
</dbReference>
<feature type="repeat" description="Solcar" evidence="9">
    <location>
        <begin position="115"/>
        <end position="208"/>
    </location>
</feature>
<reference evidence="11" key="1">
    <citation type="submission" date="2015-12" db="EMBL/GenBank/DDBJ databases">
        <title>De novo transcriptome assembly of four potential Pierce s Disease insect vectors from Arizona vineyards.</title>
        <authorList>
            <person name="Tassone E.E."/>
        </authorList>
    </citation>
    <scope>NUCLEOTIDE SEQUENCE</scope>
</reference>
<dbReference type="InterPro" id="IPR023395">
    <property type="entry name" value="MCP_dom_sf"/>
</dbReference>
<dbReference type="InterPro" id="IPR050567">
    <property type="entry name" value="Mitochondrial_Carrier"/>
</dbReference>
<keyword evidence="5" id="KW-0677">Repeat</keyword>
<comment type="similarity">
    <text evidence="2 10">Belongs to the mitochondrial carrier (TC 2.A.29) family.</text>
</comment>
<dbReference type="PROSITE" id="PS50920">
    <property type="entry name" value="SOLCAR"/>
    <property type="match status" value="2"/>
</dbReference>
<evidence type="ECO:0000256" key="8">
    <source>
        <dbReference type="ARBA" id="ARBA00023136"/>
    </source>
</evidence>
<dbReference type="GO" id="GO:0005289">
    <property type="term" value="F:high-affinity L-arginine transmembrane transporter activity"/>
    <property type="evidence" value="ECO:0007669"/>
    <property type="project" value="TreeGrafter"/>
</dbReference>
<dbReference type="SUPFAM" id="SSF103506">
    <property type="entry name" value="Mitochondrial carrier"/>
    <property type="match status" value="1"/>
</dbReference>
<evidence type="ECO:0000256" key="3">
    <source>
        <dbReference type="ARBA" id="ARBA00022448"/>
    </source>
</evidence>
<proteinExistence type="inferred from homology"/>
<dbReference type="GO" id="GO:1990575">
    <property type="term" value="P:mitochondrial L-ornithine transmembrane transport"/>
    <property type="evidence" value="ECO:0007669"/>
    <property type="project" value="TreeGrafter"/>
</dbReference>
<evidence type="ECO:0000256" key="7">
    <source>
        <dbReference type="ARBA" id="ARBA00023128"/>
    </source>
</evidence>
<protein>
    <recommendedName>
        <fullName evidence="12">Solute carrier family 25 member 45</fullName>
    </recommendedName>
</protein>
<dbReference type="AlphaFoldDB" id="A0A1B6DDJ7"/>
<dbReference type="Gene3D" id="1.50.40.10">
    <property type="entry name" value="Mitochondrial carrier domain"/>
    <property type="match status" value="2"/>
</dbReference>
<feature type="repeat" description="Solcar" evidence="9">
    <location>
        <begin position="7"/>
        <end position="89"/>
    </location>
</feature>
<keyword evidence="6" id="KW-1133">Transmembrane helix</keyword>
<keyword evidence="8 9" id="KW-0472">Membrane</keyword>